<dbReference type="Gene3D" id="3.20.20.100">
    <property type="entry name" value="NADP-dependent oxidoreductase domain"/>
    <property type="match status" value="1"/>
</dbReference>
<dbReference type="RefSeq" id="WP_034526361.1">
    <property type="nucleotide sequence ID" value="NZ_BBJM01000004.1"/>
</dbReference>
<sequence>MQNEIPQVPLLNGTSIPQLGLGVFQVTDPKEVKNAVKWALAAGYRHIDTAAYYQNEEFVGEAIKESGIAREDLFVTSKLWNNVRGYDETKAAFQTSLDKLGLDYLDLYLIHWPAPGYVENWKALEDLYKAGKIKAIGVSNFEQNHLEDLMSKTEVKPVIDQIETHPYFQQTELHAFLEKNGIVHESWSPLGGGRNNAIEDPAIKKLAEAHGVTPAQIILRWHIQREEVVIPKSIHEERIQQNRDVFDFGLDEDEMQLMASLDKNARVGADPQDAEWLAKSQTYAGPSK</sequence>
<dbReference type="PROSITE" id="PS00063">
    <property type="entry name" value="ALDOKETO_REDUCTASE_3"/>
    <property type="match status" value="1"/>
</dbReference>
<evidence type="ECO:0000313" key="9">
    <source>
        <dbReference type="Proteomes" id="UP000028700"/>
    </source>
</evidence>
<name>A0A081BGW2_9LACO</name>
<feature type="domain" description="NADP-dependent oxidoreductase" evidence="7">
    <location>
        <begin position="19"/>
        <end position="262"/>
    </location>
</feature>
<reference evidence="8" key="1">
    <citation type="journal article" date="2014" name="Genome Announc.">
        <title>Draft Genome Sequence of Lactobacillus oryzae Strain SG293T.</title>
        <authorList>
            <person name="Tanizawa Y."/>
            <person name="Fujisawa T."/>
            <person name="Mochizuki T."/>
            <person name="Kaminuma E."/>
            <person name="Nakamura Y."/>
            <person name="Tohno M."/>
        </authorList>
    </citation>
    <scope>NUCLEOTIDE SEQUENCE [LARGE SCALE GENOMIC DNA]</scope>
    <source>
        <strain evidence="8">SG293</strain>
    </source>
</reference>
<dbReference type="InterPro" id="IPR020471">
    <property type="entry name" value="AKR"/>
</dbReference>
<evidence type="ECO:0000259" key="7">
    <source>
        <dbReference type="Pfam" id="PF00248"/>
    </source>
</evidence>
<keyword evidence="2" id="KW-0521">NADP</keyword>
<dbReference type="PIRSF" id="PIRSF000097">
    <property type="entry name" value="AKR"/>
    <property type="match status" value="1"/>
</dbReference>
<dbReference type="PANTHER" id="PTHR43827:SF3">
    <property type="entry name" value="NADP-DEPENDENT OXIDOREDUCTASE DOMAIN-CONTAINING PROTEIN"/>
    <property type="match status" value="1"/>
</dbReference>
<evidence type="ECO:0000256" key="1">
    <source>
        <dbReference type="ARBA" id="ARBA00007905"/>
    </source>
</evidence>
<gene>
    <name evidence="8" type="ORF">LOSG293_040260</name>
</gene>
<protein>
    <submittedName>
        <fullName evidence="8">Aldo/keto reductase</fullName>
    </submittedName>
</protein>
<dbReference type="FunFam" id="3.20.20.100:FF:000015">
    <property type="entry name" value="Oxidoreductase, aldo/keto reductase family"/>
    <property type="match status" value="1"/>
</dbReference>
<evidence type="ECO:0000256" key="3">
    <source>
        <dbReference type="ARBA" id="ARBA00023002"/>
    </source>
</evidence>
<dbReference type="Pfam" id="PF00248">
    <property type="entry name" value="Aldo_ket_red"/>
    <property type="match status" value="1"/>
</dbReference>
<evidence type="ECO:0000256" key="2">
    <source>
        <dbReference type="ARBA" id="ARBA00022857"/>
    </source>
</evidence>
<accession>A0A081BGW2</accession>
<evidence type="ECO:0000313" key="8">
    <source>
        <dbReference type="EMBL" id="GAK47280.1"/>
    </source>
</evidence>
<dbReference type="AlphaFoldDB" id="A0A081BGW2"/>
<dbReference type="STRING" id="1291743.LOSG293_040260"/>
<organism evidence="8 9">
    <name type="scientific">Secundilactobacillus oryzae JCM 18671</name>
    <dbReference type="NCBI Taxonomy" id="1291743"/>
    <lineage>
        <taxon>Bacteria</taxon>
        <taxon>Bacillati</taxon>
        <taxon>Bacillota</taxon>
        <taxon>Bacilli</taxon>
        <taxon>Lactobacillales</taxon>
        <taxon>Lactobacillaceae</taxon>
        <taxon>Secundilactobacillus</taxon>
    </lineage>
</organism>
<dbReference type="Proteomes" id="UP000028700">
    <property type="component" value="Unassembled WGS sequence"/>
</dbReference>
<feature type="site" description="Lowers pKa of active site Tyr" evidence="6">
    <location>
        <position position="78"/>
    </location>
</feature>
<feature type="active site" description="Proton donor" evidence="4">
    <location>
        <position position="53"/>
    </location>
</feature>
<proteinExistence type="inferred from homology"/>
<evidence type="ECO:0000256" key="6">
    <source>
        <dbReference type="PIRSR" id="PIRSR000097-3"/>
    </source>
</evidence>
<dbReference type="GO" id="GO:0016616">
    <property type="term" value="F:oxidoreductase activity, acting on the CH-OH group of donors, NAD or NADP as acceptor"/>
    <property type="evidence" value="ECO:0007669"/>
    <property type="project" value="UniProtKB-ARBA"/>
</dbReference>
<keyword evidence="3" id="KW-0560">Oxidoreductase</keyword>
<dbReference type="OrthoDB" id="9804790at2"/>
<dbReference type="SUPFAM" id="SSF51430">
    <property type="entry name" value="NAD(P)-linked oxidoreductase"/>
    <property type="match status" value="1"/>
</dbReference>
<dbReference type="InterPro" id="IPR023210">
    <property type="entry name" value="NADP_OxRdtase_dom"/>
</dbReference>
<dbReference type="PROSITE" id="PS00798">
    <property type="entry name" value="ALDOKETO_REDUCTASE_1"/>
    <property type="match status" value="1"/>
</dbReference>
<dbReference type="InterPro" id="IPR018170">
    <property type="entry name" value="Aldo/ket_reductase_CS"/>
</dbReference>
<feature type="binding site" evidence="5">
    <location>
        <position position="111"/>
    </location>
    <ligand>
        <name>substrate</name>
    </ligand>
</feature>
<evidence type="ECO:0000256" key="4">
    <source>
        <dbReference type="PIRSR" id="PIRSR000097-1"/>
    </source>
</evidence>
<dbReference type="PROSITE" id="PS00062">
    <property type="entry name" value="ALDOKETO_REDUCTASE_2"/>
    <property type="match status" value="1"/>
</dbReference>
<comment type="caution">
    <text evidence="8">The sequence shown here is derived from an EMBL/GenBank/DDBJ whole genome shotgun (WGS) entry which is preliminary data.</text>
</comment>
<dbReference type="PANTHER" id="PTHR43827">
    <property type="entry name" value="2,5-DIKETO-D-GLUCONIC ACID REDUCTASE"/>
    <property type="match status" value="1"/>
</dbReference>
<comment type="similarity">
    <text evidence="1">Belongs to the aldo/keto reductase family.</text>
</comment>
<dbReference type="PRINTS" id="PR00069">
    <property type="entry name" value="ALDKETRDTASE"/>
</dbReference>
<evidence type="ECO:0000256" key="5">
    <source>
        <dbReference type="PIRSR" id="PIRSR000097-2"/>
    </source>
</evidence>
<dbReference type="EMBL" id="BBJM01000004">
    <property type="protein sequence ID" value="GAK47280.1"/>
    <property type="molecule type" value="Genomic_DNA"/>
</dbReference>
<keyword evidence="9" id="KW-1185">Reference proteome</keyword>
<dbReference type="InterPro" id="IPR036812">
    <property type="entry name" value="NAD(P)_OxRdtase_dom_sf"/>
</dbReference>
<dbReference type="eggNOG" id="COG0656">
    <property type="taxonomic scope" value="Bacteria"/>
</dbReference>